<protein>
    <recommendedName>
        <fullName evidence="5">SLC26A/SulP transporter domain-containing protein</fullName>
    </recommendedName>
</protein>
<accession>A0A8H3MAK2</accession>
<evidence type="ECO:0000256" key="2">
    <source>
        <dbReference type="SAM" id="SignalP"/>
    </source>
</evidence>
<evidence type="ECO:0000256" key="1">
    <source>
        <dbReference type="SAM" id="Phobius"/>
    </source>
</evidence>
<organism evidence="3 4">
    <name type="scientific">Rhizophagus clarus</name>
    <dbReference type="NCBI Taxonomy" id="94130"/>
    <lineage>
        <taxon>Eukaryota</taxon>
        <taxon>Fungi</taxon>
        <taxon>Fungi incertae sedis</taxon>
        <taxon>Mucoromycota</taxon>
        <taxon>Glomeromycotina</taxon>
        <taxon>Glomeromycetes</taxon>
        <taxon>Glomerales</taxon>
        <taxon>Glomeraceae</taxon>
        <taxon>Rhizophagus</taxon>
    </lineage>
</organism>
<dbReference type="Proteomes" id="UP000615446">
    <property type="component" value="Unassembled WGS sequence"/>
</dbReference>
<evidence type="ECO:0008006" key="5">
    <source>
        <dbReference type="Google" id="ProtNLM"/>
    </source>
</evidence>
<evidence type="ECO:0000313" key="4">
    <source>
        <dbReference type="Proteomes" id="UP000615446"/>
    </source>
</evidence>
<dbReference type="AlphaFoldDB" id="A0A8H3MAK2"/>
<evidence type="ECO:0000313" key="3">
    <source>
        <dbReference type="EMBL" id="GET00906.1"/>
    </source>
</evidence>
<comment type="caution">
    <text evidence="3">The sequence shown here is derived from an EMBL/GenBank/DDBJ whole genome shotgun (WGS) entry which is preliminary data.</text>
</comment>
<keyword evidence="1" id="KW-1133">Transmembrane helix</keyword>
<sequence>MVVVVILQLAIAAVFTRPLSPLHPISIKIMLEYAPTYVTSVASLVSIITGLSFGVGKLWAIFGFGLIHNVVEVYRSCAIP</sequence>
<name>A0A8H3MAK2_9GLOM</name>
<feature type="chain" id="PRO_5034889658" description="SLC26A/SulP transporter domain-containing protein" evidence="2">
    <location>
        <begin position="17"/>
        <end position="80"/>
    </location>
</feature>
<keyword evidence="1" id="KW-0812">Transmembrane</keyword>
<keyword evidence="2" id="KW-0732">Signal</keyword>
<proteinExistence type="predicted"/>
<feature type="transmembrane region" description="Helical" evidence="1">
    <location>
        <begin position="40"/>
        <end position="67"/>
    </location>
</feature>
<feature type="signal peptide" evidence="2">
    <location>
        <begin position="1"/>
        <end position="16"/>
    </location>
</feature>
<gene>
    <name evidence="3" type="ORF">RCL2_002734600</name>
</gene>
<dbReference type="EMBL" id="BLAL01000295">
    <property type="protein sequence ID" value="GET00906.1"/>
    <property type="molecule type" value="Genomic_DNA"/>
</dbReference>
<reference evidence="3" key="1">
    <citation type="submission" date="2019-10" db="EMBL/GenBank/DDBJ databases">
        <title>Conservation and host-specific expression of non-tandemly repeated heterogenous ribosome RNA gene in arbuscular mycorrhizal fungi.</title>
        <authorList>
            <person name="Maeda T."/>
            <person name="Kobayashi Y."/>
            <person name="Nakagawa T."/>
            <person name="Ezawa T."/>
            <person name="Yamaguchi K."/>
            <person name="Bino T."/>
            <person name="Nishimoto Y."/>
            <person name="Shigenobu S."/>
            <person name="Kawaguchi M."/>
        </authorList>
    </citation>
    <scope>NUCLEOTIDE SEQUENCE</scope>
    <source>
        <strain evidence="3">HR1</strain>
    </source>
</reference>
<keyword evidence="1" id="KW-0472">Membrane</keyword>